<evidence type="ECO:0000313" key="2">
    <source>
        <dbReference type="EMBL" id="APA97582.1"/>
    </source>
</evidence>
<name>A0ABC8AUB9_9NOCA</name>
<sequence>MPEYNVSSNEDLETALAITEPGDVILGSEAPPTDDAEPSGADADKTT</sequence>
<organism evidence="2 3">
    <name type="scientific">Nocardia seriolae</name>
    <dbReference type="NCBI Taxonomy" id="37332"/>
    <lineage>
        <taxon>Bacteria</taxon>
        <taxon>Bacillati</taxon>
        <taxon>Actinomycetota</taxon>
        <taxon>Actinomycetes</taxon>
        <taxon>Mycobacteriales</taxon>
        <taxon>Nocardiaceae</taxon>
        <taxon>Nocardia</taxon>
    </lineage>
</organism>
<accession>A0ABC8AUB9</accession>
<dbReference type="EMBL" id="CP017839">
    <property type="protein sequence ID" value="APA97582.1"/>
    <property type="molecule type" value="Genomic_DNA"/>
</dbReference>
<reference evidence="2 3" key="1">
    <citation type="submission" date="2016-10" db="EMBL/GenBank/DDBJ databases">
        <title>Genome sequence of Nocardia seriolae strain EM150506, isolated from Anguila japonica.</title>
        <authorList>
            <person name="Han H.-J."/>
        </authorList>
    </citation>
    <scope>NUCLEOTIDE SEQUENCE [LARGE SCALE GENOMIC DNA]</scope>
    <source>
        <strain evidence="2 3">EM150506</strain>
    </source>
</reference>
<dbReference type="GeneID" id="93375880"/>
<dbReference type="RefSeq" id="WP_155239383.1">
    <property type="nucleotide sequence ID" value="NZ_AP017900.1"/>
</dbReference>
<dbReference type="AlphaFoldDB" id="A0ABC8AUB9"/>
<feature type="region of interest" description="Disordered" evidence="1">
    <location>
        <begin position="1"/>
        <end position="47"/>
    </location>
</feature>
<protein>
    <submittedName>
        <fullName evidence="2">Uncharacterized protein</fullName>
    </submittedName>
</protein>
<proteinExistence type="predicted"/>
<dbReference type="KEGG" id="nsr:NS506_03530"/>
<dbReference type="Proteomes" id="UP000180166">
    <property type="component" value="Chromosome"/>
</dbReference>
<gene>
    <name evidence="2" type="ORF">NS506_03530</name>
</gene>
<evidence type="ECO:0000256" key="1">
    <source>
        <dbReference type="SAM" id="MobiDB-lite"/>
    </source>
</evidence>
<evidence type="ECO:0000313" key="3">
    <source>
        <dbReference type="Proteomes" id="UP000180166"/>
    </source>
</evidence>